<reference evidence="2" key="2">
    <citation type="journal article" date="2015" name="Fish Shellfish Immunol.">
        <title>Early steps in the European eel (Anguilla anguilla)-Vibrio vulnificus interaction in the gills: Role of the RtxA13 toxin.</title>
        <authorList>
            <person name="Callol A."/>
            <person name="Pajuelo D."/>
            <person name="Ebbesson L."/>
            <person name="Teles M."/>
            <person name="MacKenzie S."/>
            <person name="Amaro C."/>
        </authorList>
    </citation>
    <scope>NUCLEOTIDE SEQUENCE</scope>
</reference>
<proteinExistence type="predicted"/>
<feature type="compositionally biased region" description="Polar residues" evidence="1">
    <location>
        <begin position="11"/>
        <end position="21"/>
    </location>
</feature>
<dbReference type="EMBL" id="GBXM01095113">
    <property type="protein sequence ID" value="JAH13464.1"/>
    <property type="molecule type" value="Transcribed_RNA"/>
</dbReference>
<name>A0A0E9Q9N8_ANGAN</name>
<reference evidence="2" key="1">
    <citation type="submission" date="2014-11" db="EMBL/GenBank/DDBJ databases">
        <authorList>
            <person name="Amaro Gonzalez C."/>
        </authorList>
    </citation>
    <scope>NUCLEOTIDE SEQUENCE</scope>
</reference>
<accession>A0A0E9Q9N8</accession>
<feature type="region of interest" description="Disordered" evidence="1">
    <location>
        <begin position="1"/>
        <end position="21"/>
    </location>
</feature>
<organism evidence="2">
    <name type="scientific">Anguilla anguilla</name>
    <name type="common">European freshwater eel</name>
    <name type="synonym">Muraena anguilla</name>
    <dbReference type="NCBI Taxonomy" id="7936"/>
    <lineage>
        <taxon>Eukaryota</taxon>
        <taxon>Metazoa</taxon>
        <taxon>Chordata</taxon>
        <taxon>Craniata</taxon>
        <taxon>Vertebrata</taxon>
        <taxon>Euteleostomi</taxon>
        <taxon>Actinopterygii</taxon>
        <taxon>Neopterygii</taxon>
        <taxon>Teleostei</taxon>
        <taxon>Anguilliformes</taxon>
        <taxon>Anguillidae</taxon>
        <taxon>Anguilla</taxon>
    </lineage>
</organism>
<evidence type="ECO:0000256" key="1">
    <source>
        <dbReference type="SAM" id="MobiDB-lite"/>
    </source>
</evidence>
<protein>
    <submittedName>
        <fullName evidence="2">Uncharacterized protein</fullName>
    </submittedName>
</protein>
<dbReference type="AlphaFoldDB" id="A0A0E9Q9N8"/>
<sequence length="21" mass="2578">MSRYPVVHSRFTPQYKTPNRI</sequence>
<evidence type="ECO:0000313" key="2">
    <source>
        <dbReference type="EMBL" id="JAH13464.1"/>
    </source>
</evidence>